<name>X6N0K9_RETFI</name>
<feature type="compositionally biased region" description="Basic and acidic residues" evidence="1">
    <location>
        <begin position="221"/>
        <end position="233"/>
    </location>
</feature>
<feature type="compositionally biased region" description="Basic and acidic residues" evidence="1">
    <location>
        <begin position="272"/>
        <end position="285"/>
    </location>
</feature>
<evidence type="ECO:0000313" key="2">
    <source>
        <dbReference type="EMBL" id="ETO19611.1"/>
    </source>
</evidence>
<feature type="compositionally biased region" description="Basic and acidic residues" evidence="1">
    <location>
        <begin position="245"/>
        <end position="256"/>
    </location>
</feature>
<comment type="caution">
    <text evidence="2">The sequence shown here is derived from an EMBL/GenBank/DDBJ whole genome shotgun (WGS) entry which is preliminary data.</text>
</comment>
<feature type="region of interest" description="Disordered" evidence="1">
    <location>
        <begin position="79"/>
        <end position="98"/>
    </location>
</feature>
<feature type="compositionally biased region" description="Polar residues" evidence="1">
    <location>
        <begin position="234"/>
        <end position="244"/>
    </location>
</feature>
<feature type="compositionally biased region" description="Polar residues" evidence="1">
    <location>
        <begin position="286"/>
        <end position="296"/>
    </location>
</feature>
<accession>X6N0K9</accession>
<evidence type="ECO:0000256" key="1">
    <source>
        <dbReference type="SAM" id="MobiDB-lite"/>
    </source>
</evidence>
<dbReference type="EMBL" id="ASPP01013478">
    <property type="protein sequence ID" value="ETO19611.1"/>
    <property type="molecule type" value="Genomic_DNA"/>
</dbReference>
<reference evidence="2 3" key="1">
    <citation type="journal article" date="2013" name="Curr. Biol.">
        <title>The Genome of the Foraminiferan Reticulomyxa filosa.</title>
        <authorList>
            <person name="Glockner G."/>
            <person name="Hulsmann N."/>
            <person name="Schleicher M."/>
            <person name="Noegel A.A."/>
            <person name="Eichinger L."/>
            <person name="Gallinger C."/>
            <person name="Pawlowski J."/>
            <person name="Sierra R."/>
            <person name="Euteneuer U."/>
            <person name="Pillet L."/>
            <person name="Moustafa A."/>
            <person name="Platzer M."/>
            <person name="Groth M."/>
            <person name="Szafranski K."/>
            <person name="Schliwa M."/>
        </authorList>
    </citation>
    <scope>NUCLEOTIDE SEQUENCE [LARGE SCALE GENOMIC DNA]</scope>
</reference>
<dbReference type="Proteomes" id="UP000023152">
    <property type="component" value="Unassembled WGS sequence"/>
</dbReference>
<protein>
    <submittedName>
        <fullName evidence="2">Uncharacterized protein</fullName>
    </submittedName>
</protein>
<gene>
    <name evidence="2" type="ORF">RFI_17618</name>
</gene>
<feature type="region of interest" description="Disordered" evidence="1">
    <location>
        <begin position="221"/>
        <end position="311"/>
    </location>
</feature>
<dbReference type="AlphaFoldDB" id="X6N0K9"/>
<evidence type="ECO:0000313" key="3">
    <source>
        <dbReference type="Proteomes" id="UP000023152"/>
    </source>
</evidence>
<organism evidence="2 3">
    <name type="scientific">Reticulomyxa filosa</name>
    <dbReference type="NCBI Taxonomy" id="46433"/>
    <lineage>
        <taxon>Eukaryota</taxon>
        <taxon>Sar</taxon>
        <taxon>Rhizaria</taxon>
        <taxon>Retaria</taxon>
        <taxon>Foraminifera</taxon>
        <taxon>Monothalamids</taxon>
        <taxon>Reticulomyxidae</taxon>
        <taxon>Reticulomyxa</taxon>
    </lineage>
</organism>
<keyword evidence="3" id="KW-1185">Reference proteome</keyword>
<proteinExistence type="predicted"/>
<sequence length="311" mass="35503">MGLQTYNEFVQWNLPLESMKPKKKDDRNCLLKAKEMKNERSEIVCVQIKDKDIMKSFLNLLTSLIIFHNVTFFIAEEDNKSENNEKQPEDVKLNDDPEARANSKIRHVSHFLKRLGSDPNINEFHLLTLLRNKGLTNEELMTAYIQSGTLSNRKVTGNLLKTSSTSDAESEDLWVRILSIKKDIFICFVLFFNFKVCLVFDDHKLPLRAGTDAYKEIPEQKSEAINSEVDKESSNAQNASTNNDSKQKSPVAERRTKSQMPPVLALNALNESLKDDEKSKSHERSASQNNANSAKTLTRFKKSLGFKQDKS</sequence>